<sequence>MTDGDGGPQRLHALDNLRAAMMWLGIVLHVAVIHMTGTQLLPWRDDRTTPAADVLVAFIHAFRMPVFFILAGFFVAMLMTQRGLAATVRHRLRRLALPFAVFWPPLFVACSTLALLFMHRMARGTWGLDLGLASAAGGTSAHEGLHTLHLWFLWLLLWLSLLTPLMQAVLQRTAPTVAPAVGRWLAALGPTPWGIALLAAVLASIGVRYGSGLVQPGNAFLPPWMEWAHNGLFYVFGLALYAHRQVLLAHCVRRWPWYAGAGLVLFLVSGMVLEHVPAESRHALPMGTRWAFSFAYNAAAWCWSFALIGVFVAHLGRPSPVMRYLAESSYWVYLVHMPMTIGFGALLFGLPLPAGVKMLVNISATTALSLVSYHWLVRSTAVGLLLNGKRQARDERQGVPLPAG</sequence>
<reference evidence="1 2" key="1">
    <citation type="submission" date="2016-04" db="EMBL/GenBank/DDBJ databases">
        <title>Complete genome sequence of natural rubber-degrading, novel Gram-negative bacterium, Rhizobacter gummiphilus strain NS21.</title>
        <authorList>
            <person name="Tabata M."/>
            <person name="Kasai D."/>
            <person name="Fukuda M."/>
        </authorList>
    </citation>
    <scope>NUCLEOTIDE SEQUENCE [LARGE SCALE GENOMIC DNA]</scope>
    <source>
        <strain evidence="1 2">NS21</strain>
    </source>
</reference>
<accession>A0A1W6LEQ3</accession>
<dbReference type="Pfam" id="PF01757">
    <property type="entry name" value="Acyl_transf_3"/>
    <property type="match status" value="1"/>
</dbReference>
<protein>
    <submittedName>
        <fullName evidence="1">Acyltransferase</fullName>
    </submittedName>
</protein>
<name>A0A1W6LEQ3_9BURK</name>
<proteinExistence type="predicted"/>
<dbReference type="STRING" id="946333.A4W93_23900"/>
<dbReference type="PANTHER" id="PTHR36927:SF1">
    <property type="entry name" value="MDO-LIKE PROTEIN"/>
    <property type="match status" value="1"/>
</dbReference>
<evidence type="ECO:0000313" key="1">
    <source>
        <dbReference type="EMBL" id="ARN22706.1"/>
    </source>
</evidence>
<dbReference type="Proteomes" id="UP000193427">
    <property type="component" value="Chromosome"/>
</dbReference>
<dbReference type="PANTHER" id="PTHR36927">
    <property type="entry name" value="BLR4337 PROTEIN"/>
    <property type="match status" value="1"/>
</dbReference>
<dbReference type="AlphaFoldDB" id="A0A1W6LEQ3"/>
<gene>
    <name evidence="1" type="ORF">A4W93_23900</name>
</gene>
<dbReference type="KEGG" id="rgu:A4W93_23900"/>
<dbReference type="EMBL" id="CP015118">
    <property type="protein sequence ID" value="ARN22706.1"/>
    <property type="molecule type" value="Genomic_DNA"/>
</dbReference>
<keyword evidence="1" id="KW-0808">Transferase</keyword>
<dbReference type="OrthoDB" id="5504996at2"/>
<organism evidence="1 2">
    <name type="scientific">Piscinibacter gummiphilus</name>
    <dbReference type="NCBI Taxonomy" id="946333"/>
    <lineage>
        <taxon>Bacteria</taxon>
        <taxon>Pseudomonadati</taxon>
        <taxon>Pseudomonadota</taxon>
        <taxon>Betaproteobacteria</taxon>
        <taxon>Burkholderiales</taxon>
        <taxon>Sphaerotilaceae</taxon>
        <taxon>Piscinibacter</taxon>
    </lineage>
</organism>
<dbReference type="InterPro" id="IPR002656">
    <property type="entry name" value="Acyl_transf_3_dom"/>
</dbReference>
<evidence type="ECO:0000313" key="2">
    <source>
        <dbReference type="Proteomes" id="UP000193427"/>
    </source>
</evidence>
<dbReference type="GO" id="GO:0016747">
    <property type="term" value="F:acyltransferase activity, transferring groups other than amino-acyl groups"/>
    <property type="evidence" value="ECO:0007669"/>
    <property type="project" value="InterPro"/>
</dbReference>
<keyword evidence="1" id="KW-0012">Acyltransferase</keyword>
<dbReference type="RefSeq" id="WP_085753013.1">
    <property type="nucleotide sequence ID" value="NZ_BSPR01000018.1"/>
</dbReference>
<dbReference type="InterPro" id="IPR050623">
    <property type="entry name" value="Glucan_succinyl_AcylTrfase"/>
</dbReference>
<keyword evidence="2" id="KW-1185">Reference proteome</keyword>